<feature type="transmembrane region" description="Helical" evidence="4">
    <location>
        <begin position="323"/>
        <end position="346"/>
    </location>
</feature>
<keyword evidence="2 4" id="KW-1133">Transmembrane helix</keyword>
<evidence type="ECO:0000313" key="7">
    <source>
        <dbReference type="Proteomes" id="UP001302316"/>
    </source>
</evidence>
<feature type="transmembrane region" description="Helical" evidence="4">
    <location>
        <begin position="139"/>
        <end position="160"/>
    </location>
</feature>
<dbReference type="InterPro" id="IPR036259">
    <property type="entry name" value="MFS_trans_sf"/>
</dbReference>
<keyword evidence="3 4" id="KW-0472">Membrane</keyword>
<dbReference type="Pfam" id="PF07690">
    <property type="entry name" value="MFS_1"/>
    <property type="match status" value="1"/>
</dbReference>
<evidence type="ECO:0000259" key="5">
    <source>
        <dbReference type="PROSITE" id="PS50850"/>
    </source>
</evidence>
<dbReference type="Proteomes" id="UP001302316">
    <property type="component" value="Unassembled WGS sequence"/>
</dbReference>
<evidence type="ECO:0000256" key="4">
    <source>
        <dbReference type="SAM" id="Phobius"/>
    </source>
</evidence>
<dbReference type="GO" id="GO:0022857">
    <property type="term" value="F:transmembrane transporter activity"/>
    <property type="evidence" value="ECO:0007669"/>
    <property type="project" value="InterPro"/>
</dbReference>
<evidence type="ECO:0000256" key="3">
    <source>
        <dbReference type="ARBA" id="ARBA00023136"/>
    </source>
</evidence>
<dbReference type="CDD" id="cd06174">
    <property type="entry name" value="MFS"/>
    <property type="match status" value="1"/>
</dbReference>
<dbReference type="PANTHER" id="PTHR23526">
    <property type="entry name" value="INTEGRAL MEMBRANE TRANSPORT PROTEIN-RELATED"/>
    <property type="match status" value="1"/>
</dbReference>
<feature type="domain" description="Major facilitator superfamily (MFS) profile" evidence="5">
    <location>
        <begin position="208"/>
        <end position="454"/>
    </location>
</feature>
<dbReference type="SUPFAM" id="SSF103473">
    <property type="entry name" value="MFS general substrate transporter"/>
    <property type="match status" value="1"/>
</dbReference>
<sequence>MADSQGRRRRQALAERTYVALSGDRKRLDLTPDQRDPHLPGNYFMNLGNGAATRLADQVAGPAVVLPWLLGAMGAPAALVGLLMPVKQTGKLIPQLVVSGWMRRFRLRKGFWFWSGVIQALCLLGMIPAAALLPPTGAALAVVALLGLFSLAGGMGSVAFQDVTGKTIPKGRRGHLIANRFALGGMLTVVAGLLLTRYIGEDQAEYVYLGLIAFGAALWVLSSLAVARIHEMPGDAEPHARRFTQEVKAGLSWFRRIPGFRWFILLRAGLLGVEIATPFYILHSQEVLNKDPANLGLFILAVGVAHIVGSLFWGVIADRSSRAVLLSAALLGLAAGGMTLATAVLPSDWLNVVWYMAIFALLGLGESAANIGRKTWLVDAAPPADRPTWVAFSNTAIGGVALAAGSLGLIGDLVGLNAMVMTLMALILLALIALTRLPAPEQAVDVNGDPARTL</sequence>
<feature type="transmembrane region" description="Helical" evidence="4">
    <location>
        <begin position="416"/>
        <end position="434"/>
    </location>
</feature>
<feature type="transmembrane region" description="Helical" evidence="4">
    <location>
        <begin position="389"/>
        <end position="410"/>
    </location>
</feature>
<keyword evidence="7" id="KW-1185">Reference proteome</keyword>
<keyword evidence="1 4" id="KW-0812">Transmembrane</keyword>
<feature type="transmembrane region" description="Helical" evidence="4">
    <location>
        <begin position="181"/>
        <end position="200"/>
    </location>
</feature>
<dbReference type="EMBL" id="JAYGII010000006">
    <property type="protein sequence ID" value="MEA5445061.1"/>
    <property type="molecule type" value="Genomic_DNA"/>
</dbReference>
<feature type="transmembrane region" description="Helical" evidence="4">
    <location>
        <begin position="295"/>
        <end position="316"/>
    </location>
</feature>
<name>A0AAP6MMB0_9GAMM</name>
<dbReference type="InterPro" id="IPR052528">
    <property type="entry name" value="Sugar_transport-like"/>
</dbReference>
<reference evidence="6 7" key="1">
    <citation type="submission" date="2023-12" db="EMBL/GenBank/DDBJ databases">
        <title>Whole-genome sequencing of halo(alkali)philic microorganisms from hypersaline lakes.</title>
        <authorList>
            <person name="Sorokin D.Y."/>
            <person name="Merkel A.Y."/>
            <person name="Messina E."/>
            <person name="Yakimov M."/>
        </authorList>
    </citation>
    <scope>NUCLEOTIDE SEQUENCE [LARGE SCALE GENOMIC DNA]</scope>
    <source>
        <strain evidence="6 7">AB-CW1</strain>
    </source>
</reference>
<evidence type="ECO:0000256" key="2">
    <source>
        <dbReference type="ARBA" id="ARBA00022989"/>
    </source>
</evidence>
<feature type="transmembrane region" description="Helical" evidence="4">
    <location>
        <begin position="111"/>
        <end position="133"/>
    </location>
</feature>
<proteinExistence type="predicted"/>
<accession>A0AAP6MMB0</accession>
<dbReference type="PANTHER" id="PTHR23526:SF2">
    <property type="entry name" value="MAJOR FACILITATOR SUPERFAMILY (MFS) PROFILE DOMAIN-CONTAINING PROTEIN"/>
    <property type="match status" value="1"/>
</dbReference>
<comment type="caution">
    <text evidence="6">The sequence shown here is derived from an EMBL/GenBank/DDBJ whole genome shotgun (WGS) entry which is preliminary data.</text>
</comment>
<organism evidence="6 7">
    <name type="scientific">Natronospira elongata</name>
    <dbReference type="NCBI Taxonomy" id="3110268"/>
    <lineage>
        <taxon>Bacteria</taxon>
        <taxon>Pseudomonadati</taxon>
        <taxon>Pseudomonadota</taxon>
        <taxon>Gammaproteobacteria</taxon>
        <taxon>Natronospirales</taxon>
        <taxon>Natronospiraceae</taxon>
        <taxon>Natronospira</taxon>
    </lineage>
</organism>
<dbReference type="Gene3D" id="1.20.1250.20">
    <property type="entry name" value="MFS general substrate transporter like domains"/>
    <property type="match status" value="1"/>
</dbReference>
<protein>
    <submittedName>
        <fullName evidence="6">MFS transporter</fullName>
    </submittedName>
</protein>
<dbReference type="AlphaFoldDB" id="A0AAP6MMB0"/>
<feature type="transmembrane region" description="Helical" evidence="4">
    <location>
        <begin position="262"/>
        <end position="283"/>
    </location>
</feature>
<dbReference type="InterPro" id="IPR011701">
    <property type="entry name" value="MFS"/>
</dbReference>
<dbReference type="PROSITE" id="PS50850">
    <property type="entry name" value="MFS"/>
    <property type="match status" value="1"/>
</dbReference>
<gene>
    <name evidence="6" type="ORF">VCB98_04410</name>
</gene>
<evidence type="ECO:0000256" key="1">
    <source>
        <dbReference type="ARBA" id="ARBA00022692"/>
    </source>
</evidence>
<feature type="transmembrane region" description="Helical" evidence="4">
    <location>
        <begin position="206"/>
        <end position="227"/>
    </location>
</feature>
<dbReference type="InterPro" id="IPR020846">
    <property type="entry name" value="MFS_dom"/>
</dbReference>
<dbReference type="RefSeq" id="WP_346050692.1">
    <property type="nucleotide sequence ID" value="NZ_JAYGII010000006.1"/>
</dbReference>
<evidence type="ECO:0000313" key="6">
    <source>
        <dbReference type="EMBL" id="MEA5445061.1"/>
    </source>
</evidence>